<dbReference type="Gene3D" id="3.40.50.300">
    <property type="entry name" value="P-loop containing nucleotide triphosphate hydrolases"/>
    <property type="match status" value="1"/>
</dbReference>
<dbReference type="AlphaFoldDB" id="A0A8S3PRE4"/>
<dbReference type="Proteomes" id="UP000683360">
    <property type="component" value="Unassembled WGS sequence"/>
</dbReference>
<organism evidence="1 2">
    <name type="scientific">Mytilus edulis</name>
    <name type="common">Blue mussel</name>
    <dbReference type="NCBI Taxonomy" id="6550"/>
    <lineage>
        <taxon>Eukaryota</taxon>
        <taxon>Metazoa</taxon>
        <taxon>Spiralia</taxon>
        <taxon>Lophotrochozoa</taxon>
        <taxon>Mollusca</taxon>
        <taxon>Bivalvia</taxon>
        <taxon>Autobranchia</taxon>
        <taxon>Pteriomorphia</taxon>
        <taxon>Mytilida</taxon>
        <taxon>Mytiloidea</taxon>
        <taxon>Mytilidae</taxon>
        <taxon>Mytilinae</taxon>
        <taxon>Mytilus</taxon>
    </lineage>
</organism>
<proteinExistence type="predicted"/>
<evidence type="ECO:0000313" key="2">
    <source>
        <dbReference type="Proteomes" id="UP000683360"/>
    </source>
</evidence>
<name>A0A8S3PRE4_MYTED</name>
<evidence type="ECO:0000313" key="1">
    <source>
        <dbReference type="EMBL" id="CAG2186571.1"/>
    </source>
</evidence>
<dbReference type="OrthoDB" id="6199603at2759"/>
<gene>
    <name evidence="1" type="ORF">MEDL_2172</name>
</gene>
<sequence>MALPFLPHSDIRPAFNTLKERANSQELKELVVYISSTWFEGRYWCPRTWSIFQHSIRTNNDVEGWHTRINSGKSNVIFYFLILMRGAEIVDLTLRLVYEEQVLGHQRRRLKDLEGQIDQFWKEGDQFRPTFQRLGEMRSHFTEVPFLLLTATCTDAILKSITKKLHIDAPTIESISPDRSVTTLGKLYRDILGELRVLFTGEHVILYYNTGKKWEGQWRDGKFSVAYYFVTRTSLIHVNEDMRKIIMEEKQEDKLNVALEMRQREIHETIKLPRIKSFSLNRVVTVRGYERSGKRNRMAFRTLHVTNRFVTQLERTVTYCEGPYLDQKDTCFVYVFAGSANFPNSWNLIPVIYRDNPYICLDVESFPLDSAEDTSGFDDDNISEVHISSIEGEEYRIESLPIPPRQRIKH</sequence>
<dbReference type="EMBL" id="CAJPWZ010000141">
    <property type="protein sequence ID" value="CAG2186571.1"/>
    <property type="molecule type" value="Genomic_DNA"/>
</dbReference>
<comment type="caution">
    <text evidence="1">The sequence shown here is derived from an EMBL/GenBank/DDBJ whole genome shotgun (WGS) entry which is preliminary data.</text>
</comment>
<keyword evidence="2" id="KW-1185">Reference proteome</keyword>
<protein>
    <submittedName>
        <fullName evidence="1">Uncharacterized protein</fullName>
    </submittedName>
</protein>
<reference evidence="1" key="1">
    <citation type="submission" date="2021-03" db="EMBL/GenBank/DDBJ databases">
        <authorList>
            <person name="Bekaert M."/>
        </authorList>
    </citation>
    <scope>NUCLEOTIDE SEQUENCE</scope>
</reference>
<accession>A0A8S3PRE4</accession>
<dbReference type="InterPro" id="IPR027417">
    <property type="entry name" value="P-loop_NTPase"/>
</dbReference>